<dbReference type="InterPro" id="IPR012675">
    <property type="entry name" value="Beta-grasp_dom_sf"/>
</dbReference>
<dbReference type="CDD" id="cd17505">
    <property type="entry name" value="Ubl_SAMP1_like"/>
    <property type="match status" value="1"/>
</dbReference>
<dbReference type="SUPFAM" id="SSF54285">
    <property type="entry name" value="MoaD/ThiS"/>
    <property type="match status" value="1"/>
</dbReference>
<accession>A0A178MFP8</accession>
<dbReference type="NCBIfam" id="NF041918">
    <property type="entry name" value="SAMP1"/>
    <property type="match status" value="1"/>
</dbReference>
<keyword evidence="2" id="KW-1185">Reference proteome</keyword>
<dbReference type="RefSeq" id="WP_066783643.1">
    <property type="nucleotide sequence ID" value="NZ_LWQS01000036.1"/>
</dbReference>
<dbReference type="InterPro" id="IPR054834">
    <property type="entry name" value="SAMP1_3"/>
</dbReference>
<dbReference type="InterPro" id="IPR016155">
    <property type="entry name" value="Mopterin_synth/thiamin_S_b"/>
</dbReference>
<name>A0A178MFP8_9CHLR</name>
<dbReference type="InterPro" id="IPR010038">
    <property type="entry name" value="MoaD_arc-typ"/>
</dbReference>
<dbReference type="PANTHER" id="PTHR38031">
    <property type="entry name" value="SULFUR CARRIER PROTEIN SLR0821-RELATED"/>
    <property type="match status" value="1"/>
</dbReference>
<dbReference type="PANTHER" id="PTHR38031:SF1">
    <property type="entry name" value="SULFUR CARRIER PROTEIN CYSO"/>
    <property type="match status" value="1"/>
</dbReference>
<dbReference type="AlphaFoldDB" id="A0A178MFP8"/>
<dbReference type="InterPro" id="IPR003749">
    <property type="entry name" value="ThiS/MoaD-like"/>
</dbReference>
<dbReference type="NCBIfam" id="TIGR01687">
    <property type="entry name" value="moaD_arch"/>
    <property type="match status" value="1"/>
</dbReference>
<reference evidence="1 2" key="1">
    <citation type="submission" date="2016-04" db="EMBL/GenBank/DDBJ databases">
        <title>Chloroflexus islandicus sp. nov., a thermophilic filamentous anoxygenic phototrophic bacterium from geyser Strokkur (Iceland).</title>
        <authorList>
            <person name="Gaisin V.A."/>
            <person name="Kalashnikov A.M."/>
            <person name="Sukhacheva M.V."/>
            <person name="Grouzdev D.S."/>
            <person name="Ivanov T.M."/>
            <person name="Kuznetsov B."/>
            <person name="Gorlenko V.M."/>
        </authorList>
    </citation>
    <scope>NUCLEOTIDE SEQUENCE [LARGE SCALE GENOMIC DNA]</scope>
    <source>
        <strain evidence="2">isl-2</strain>
    </source>
</reference>
<dbReference type="InterPro" id="IPR052045">
    <property type="entry name" value="Sulfur_Carrier/Prot_Modifier"/>
</dbReference>
<comment type="caution">
    <text evidence="1">The sequence shown here is derived from an EMBL/GenBank/DDBJ whole genome shotgun (WGS) entry which is preliminary data.</text>
</comment>
<dbReference type="STRING" id="1707952.A6A03_09880"/>
<sequence length="92" mass="10250">MQVNFYATLRPIVGGRTVEFHVGEHVTVKQLVDVIVERFPRLRKELLNEDGNLYPHVHVFINGRDAPYLPNGVETVIKPGDTVDIFPAVAGG</sequence>
<proteinExistence type="predicted"/>
<organism evidence="1 2">
    <name type="scientific">Chloroflexus islandicus</name>
    <dbReference type="NCBI Taxonomy" id="1707952"/>
    <lineage>
        <taxon>Bacteria</taxon>
        <taxon>Bacillati</taxon>
        <taxon>Chloroflexota</taxon>
        <taxon>Chloroflexia</taxon>
        <taxon>Chloroflexales</taxon>
        <taxon>Chloroflexineae</taxon>
        <taxon>Chloroflexaceae</taxon>
        <taxon>Chloroflexus</taxon>
    </lineage>
</organism>
<protein>
    <submittedName>
        <fullName evidence="1">Molybdopterin synthase sulfur carrier subunit</fullName>
    </submittedName>
</protein>
<dbReference type="EMBL" id="LWQS01000036">
    <property type="protein sequence ID" value="OAN47552.1"/>
    <property type="molecule type" value="Genomic_DNA"/>
</dbReference>
<dbReference type="Pfam" id="PF02597">
    <property type="entry name" value="ThiS"/>
    <property type="match status" value="1"/>
</dbReference>
<dbReference type="Proteomes" id="UP000078287">
    <property type="component" value="Unassembled WGS sequence"/>
</dbReference>
<evidence type="ECO:0000313" key="2">
    <source>
        <dbReference type="Proteomes" id="UP000078287"/>
    </source>
</evidence>
<dbReference type="Gene3D" id="3.10.20.30">
    <property type="match status" value="1"/>
</dbReference>
<dbReference type="OrthoDB" id="2112016at2"/>
<evidence type="ECO:0000313" key="1">
    <source>
        <dbReference type="EMBL" id="OAN47552.1"/>
    </source>
</evidence>
<gene>
    <name evidence="1" type="ORF">A6A03_09880</name>
</gene>